<dbReference type="CDD" id="cd07938">
    <property type="entry name" value="DRE_TIM_HMGL"/>
    <property type="match status" value="1"/>
</dbReference>
<comment type="function">
    <text evidence="16">Promotes mitochondrial protein synthesis. May act as a fidelity factor of the translation reaction, by catalyzing a one-codon backward translocation of tRNAs on improperly translocated ribosomes. Binds to mitochondrial ribosomes in a GTP-dependent manner.</text>
</comment>
<dbReference type="UniPathway" id="UPA00896">
    <property type="reaction ID" value="UER00863"/>
</dbReference>
<evidence type="ECO:0000256" key="13">
    <source>
        <dbReference type="ARBA" id="ARBA00023136"/>
    </source>
</evidence>
<feature type="domain" description="Pyruvate carboxyltransferase" evidence="17">
    <location>
        <begin position="338"/>
        <end position="607"/>
    </location>
</feature>
<keyword evidence="10" id="KW-0482">Metalloprotease</keyword>
<evidence type="ECO:0000313" key="19">
    <source>
        <dbReference type="Proteomes" id="UP000095280"/>
    </source>
</evidence>
<dbReference type="FunFam" id="3.30.70.240:FF:000007">
    <property type="entry name" value="Translation factor GUF1, mitochondrial"/>
    <property type="match status" value="1"/>
</dbReference>
<dbReference type="PROSITE" id="PS00301">
    <property type="entry name" value="G_TR_1"/>
    <property type="match status" value="1"/>
</dbReference>
<dbReference type="AlphaFoldDB" id="A0A1I8I786"/>
<dbReference type="Pfam" id="PF00679">
    <property type="entry name" value="EFG_C"/>
    <property type="match status" value="1"/>
</dbReference>
<dbReference type="Pfam" id="PF07998">
    <property type="entry name" value="Peptidase_M54"/>
    <property type="match status" value="1"/>
</dbReference>
<evidence type="ECO:0000259" key="18">
    <source>
        <dbReference type="PROSITE" id="PS51722"/>
    </source>
</evidence>
<reference evidence="20" key="1">
    <citation type="submission" date="2016-11" db="UniProtKB">
        <authorList>
            <consortium name="WormBaseParasite"/>
        </authorList>
    </citation>
    <scope>IDENTIFICATION</scope>
</reference>
<evidence type="ECO:0000256" key="5">
    <source>
        <dbReference type="ARBA" id="ARBA00022723"/>
    </source>
</evidence>
<dbReference type="EC" id="3.6.5.n1" evidence="16"/>
<comment type="cofactor">
    <cofactor evidence="1">
        <name>Zn(2+)</name>
        <dbReference type="ChEBI" id="CHEBI:29105"/>
    </cofactor>
</comment>
<keyword evidence="14" id="KW-0456">Lyase</keyword>
<name>A0A1I8I786_9PLAT</name>
<protein>
    <recommendedName>
        <fullName evidence="16">Translation factor GUF1 homolog, mitochondrial</fullName>
        <ecNumber evidence="16">3.6.5.n1</ecNumber>
    </recommendedName>
    <alternativeName>
        <fullName evidence="16">Elongation factor 4 homolog</fullName>
        <shortName evidence="16">EF-4</shortName>
    </alternativeName>
    <alternativeName>
        <fullName evidence="16">GTPase GUF1 homolog</fullName>
    </alternativeName>
    <alternativeName>
        <fullName evidence="16">Ribosomal back-translocase</fullName>
    </alternativeName>
</protein>
<dbReference type="InterPro" id="IPR031157">
    <property type="entry name" value="G_TR_CS"/>
</dbReference>
<dbReference type="SUPFAM" id="SSF54980">
    <property type="entry name" value="EF-G C-terminal domain-like"/>
    <property type="match status" value="2"/>
</dbReference>
<dbReference type="NCBIfam" id="TIGR00231">
    <property type="entry name" value="small_GTP"/>
    <property type="match status" value="1"/>
</dbReference>
<comment type="pathway">
    <text evidence="2">Metabolic intermediate metabolism; (S)-3-hydroxy-3-methylglutaryl-CoA degradation; acetoacetate from (S)-3-hydroxy-3-methylglutaryl-CoA: step 1/1.</text>
</comment>
<keyword evidence="16" id="KW-0648">Protein biosynthesis</keyword>
<comment type="similarity">
    <text evidence="3">Belongs to the TRAFAC class translation factor GTPase superfamily. Classic translation factor GTPase family. LepA subfamily.</text>
</comment>
<dbReference type="PROSITE" id="PS51722">
    <property type="entry name" value="G_TR_2"/>
    <property type="match status" value="1"/>
</dbReference>
<feature type="binding site" evidence="16">
    <location>
        <begin position="757"/>
        <end position="760"/>
    </location>
    <ligand>
        <name>GTP</name>
        <dbReference type="ChEBI" id="CHEBI:37565"/>
    </ligand>
</feature>
<dbReference type="InterPro" id="IPR013842">
    <property type="entry name" value="LepA_CTD"/>
</dbReference>
<dbReference type="GO" id="GO:0097177">
    <property type="term" value="F:mitochondrial ribosome binding"/>
    <property type="evidence" value="ECO:0007669"/>
    <property type="project" value="TreeGrafter"/>
</dbReference>
<evidence type="ECO:0000256" key="12">
    <source>
        <dbReference type="ARBA" id="ARBA00023134"/>
    </source>
</evidence>
<feature type="domain" description="Tr-type G" evidence="18">
    <location>
        <begin position="627"/>
        <end position="810"/>
    </location>
</feature>
<dbReference type="Gene3D" id="3.40.390.10">
    <property type="entry name" value="Collagenase (Catalytic Domain)"/>
    <property type="match status" value="1"/>
</dbReference>
<evidence type="ECO:0000256" key="4">
    <source>
        <dbReference type="ARBA" id="ARBA00022670"/>
    </source>
</evidence>
<dbReference type="FunFam" id="3.20.20.70:FF:000201">
    <property type="entry name" value="Hydroxymethylglutaryl-CoA lyase"/>
    <property type="match status" value="1"/>
</dbReference>
<dbReference type="PROSITE" id="PS01062">
    <property type="entry name" value="HMG_COA_LYASE"/>
    <property type="match status" value="1"/>
</dbReference>
<dbReference type="InterPro" id="IPR038363">
    <property type="entry name" value="LepA_C_sf"/>
</dbReference>
<evidence type="ECO:0000256" key="7">
    <source>
        <dbReference type="ARBA" id="ARBA00022792"/>
    </source>
</evidence>
<dbReference type="SUPFAM" id="SSF50447">
    <property type="entry name" value="Translation proteins"/>
    <property type="match status" value="1"/>
</dbReference>
<keyword evidence="11 16" id="KW-0496">Mitochondrion</keyword>
<dbReference type="HAMAP" id="MF_00071">
    <property type="entry name" value="LepA"/>
    <property type="match status" value="1"/>
</dbReference>
<dbReference type="InterPro" id="IPR006297">
    <property type="entry name" value="EF-4"/>
</dbReference>
<dbReference type="GO" id="GO:0005525">
    <property type="term" value="F:GTP binding"/>
    <property type="evidence" value="ECO:0007669"/>
    <property type="project" value="UniProtKB-UniRule"/>
</dbReference>
<dbReference type="NCBIfam" id="TIGR01393">
    <property type="entry name" value="lepA"/>
    <property type="match status" value="1"/>
</dbReference>
<evidence type="ECO:0000256" key="9">
    <source>
        <dbReference type="ARBA" id="ARBA00022833"/>
    </source>
</evidence>
<dbReference type="PROSITE" id="PS50991">
    <property type="entry name" value="PYR_CT"/>
    <property type="match status" value="1"/>
</dbReference>
<dbReference type="InterPro" id="IPR035647">
    <property type="entry name" value="EFG_III/V"/>
</dbReference>
<organism evidence="19 20">
    <name type="scientific">Macrostomum lignano</name>
    <dbReference type="NCBI Taxonomy" id="282301"/>
    <lineage>
        <taxon>Eukaryota</taxon>
        <taxon>Metazoa</taxon>
        <taxon>Spiralia</taxon>
        <taxon>Lophotrochozoa</taxon>
        <taxon>Platyhelminthes</taxon>
        <taxon>Rhabditophora</taxon>
        <taxon>Macrostomorpha</taxon>
        <taxon>Macrostomida</taxon>
        <taxon>Macrostomidae</taxon>
        <taxon>Macrostomum</taxon>
    </lineage>
</organism>
<dbReference type="InterPro" id="IPR035654">
    <property type="entry name" value="LepA_IV"/>
</dbReference>
<dbReference type="SUPFAM" id="SSF55486">
    <property type="entry name" value="Metalloproteases ('zincins'), catalytic domain"/>
    <property type="match status" value="1"/>
</dbReference>
<evidence type="ECO:0000256" key="2">
    <source>
        <dbReference type="ARBA" id="ARBA00005143"/>
    </source>
</evidence>
<dbReference type="Gene3D" id="3.20.20.70">
    <property type="entry name" value="Aldolase class I"/>
    <property type="match status" value="1"/>
</dbReference>
<comment type="subcellular location">
    <subcellularLocation>
        <location evidence="16">Mitochondrion inner membrane</location>
        <topology evidence="16">Peripheral membrane protein</topology>
        <orientation evidence="16">Matrix side</orientation>
    </subcellularLocation>
</comment>
<dbReference type="GO" id="GO:0006412">
    <property type="term" value="P:translation"/>
    <property type="evidence" value="ECO:0007669"/>
    <property type="project" value="UniProtKB-KW"/>
</dbReference>
<dbReference type="Gene3D" id="3.30.70.240">
    <property type="match status" value="1"/>
</dbReference>
<dbReference type="InterPro" id="IPR000640">
    <property type="entry name" value="EFG_V-like"/>
</dbReference>
<feature type="binding site" evidence="16">
    <location>
        <begin position="703"/>
        <end position="707"/>
    </location>
    <ligand>
        <name>GTP</name>
        <dbReference type="ChEBI" id="CHEBI:37565"/>
    </ligand>
</feature>
<dbReference type="WBParaSite" id="maker-uti_cns_0010145-snap-gene-0.4-mRNA-1">
    <property type="protein sequence ID" value="maker-uti_cns_0010145-snap-gene-0.4-mRNA-1"/>
    <property type="gene ID" value="maker-uti_cns_0010145-snap-gene-0.4"/>
</dbReference>
<dbReference type="InterPro" id="IPR027417">
    <property type="entry name" value="P-loop_NTPase"/>
</dbReference>
<dbReference type="PRINTS" id="PR00315">
    <property type="entry name" value="ELONGATNFCT"/>
</dbReference>
<comment type="catalytic activity">
    <reaction evidence="15">
        <text>(3S)-3-hydroxy-3-methylglutaryl-CoA = acetoacetate + acetyl-CoA</text>
        <dbReference type="Rhea" id="RHEA:24404"/>
        <dbReference type="ChEBI" id="CHEBI:13705"/>
        <dbReference type="ChEBI" id="CHEBI:43074"/>
        <dbReference type="ChEBI" id="CHEBI:57288"/>
        <dbReference type="EC" id="4.1.3.4"/>
    </reaction>
</comment>
<evidence type="ECO:0000256" key="15">
    <source>
        <dbReference type="ARBA" id="ARBA00049877"/>
    </source>
</evidence>
<evidence type="ECO:0000256" key="6">
    <source>
        <dbReference type="ARBA" id="ARBA00022741"/>
    </source>
</evidence>
<keyword evidence="6 16" id="KW-0547">Nucleotide-binding</keyword>
<dbReference type="Pfam" id="PF00009">
    <property type="entry name" value="GTP_EFTU"/>
    <property type="match status" value="1"/>
</dbReference>
<keyword evidence="7 16" id="KW-0999">Mitochondrion inner membrane</keyword>
<dbReference type="PANTHER" id="PTHR43512">
    <property type="entry name" value="TRANSLATION FACTOR GUF1-RELATED"/>
    <property type="match status" value="1"/>
</dbReference>
<dbReference type="GO" id="GO:0006508">
    <property type="term" value="P:proteolysis"/>
    <property type="evidence" value="ECO:0007669"/>
    <property type="project" value="UniProtKB-KW"/>
</dbReference>
<proteinExistence type="inferred from homology"/>
<keyword evidence="13 16" id="KW-0472">Membrane</keyword>
<dbReference type="GO" id="GO:0004419">
    <property type="term" value="F:hydroxymethylglutaryl-CoA lyase activity"/>
    <property type="evidence" value="ECO:0007669"/>
    <property type="project" value="UniProtKB-EC"/>
</dbReference>
<dbReference type="Gene3D" id="3.40.50.300">
    <property type="entry name" value="P-loop containing nucleotide triphosphate hydrolases"/>
    <property type="match status" value="1"/>
</dbReference>
<dbReference type="InterPro" id="IPR009000">
    <property type="entry name" value="Transl_B-barrel_sf"/>
</dbReference>
<dbReference type="InterPro" id="IPR005225">
    <property type="entry name" value="Small_GTP-bd"/>
</dbReference>
<evidence type="ECO:0000256" key="10">
    <source>
        <dbReference type="ARBA" id="ARBA00023049"/>
    </source>
</evidence>
<dbReference type="PANTHER" id="PTHR43512:SF7">
    <property type="entry name" value="TRANSLATION FACTOR GUF1, MITOCHONDRIAL"/>
    <property type="match status" value="1"/>
</dbReference>
<evidence type="ECO:0000313" key="20">
    <source>
        <dbReference type="WBParaSite" id="maker-uti_cns_0010145-snap-gene-0.4-mRNA-1"/>
    </source>
</evidence>
<keyword evidence="4" id="KW-0645">Protease</keyword>
<dbReference type="GO" id="GO:0005743">
    <property type="term" value="C:mitochondrial inner membrane"/>
    <property type="evidence" value="ECO:0007669"/>
    <property type="project" value="UniProtKB-SubCell"/>
</dbReference>
<dbReference type="Gene3D" id="2.40.30.10">
    <property type="entry name" value="Translation factors"/>
    <property type="match status" value="1"/>
</dbReference>
<feature type="binding site" evidence="16">
    <location>
        <begin position="636"/>
        <end position="643"/>
    </location>
    <ligand>
        <name>GTP</name>
        <dbReference type="ChEBI" id="CHEBI:37565"/>
    </ligand>
</feature>
<evidence type="ECO:0000256" key="8">
    <source>
        <dbReference type="ARBA" id="ARBA00022801"/>
    </source>
</evidence>
<dbReference type="Gene3D" id="3.30.70.870">
    <property type="entry name" value="Elongation Factor G (Translational Gtpase), domain 3"/>
    <property type="match status" value="1"/>
</dbReference>
<evidence type="ECO:0000256" key="1">
    <source>
        <dbReference type="ARBA" id="ARBA00001947"/>
    </source>
</evidence>
<keyword evidence="12 16" id="KW-0342">GTP-binding</keyword>
<dbReference type="InterPro" id="IPR012962">
    <property type="entry name" value="Pept_M54_archaemetzincn"/>
</dbReference>
<keyword evidence="19" id="KW-1185">Reference proteome</keyword>
<evidence type="ECO:0000256" key="16">
    <source>
        <dbReference type="HAMAP-Rule" id="MF_03137"/>
    </source>
</evidence>
<dbReference type="FunFam" id="3.30.70.870:FF:000004">
    <property type="entry name" value="Translation factor GUF1, mitochondrial"/>
    <property type="match status" value="1"/>
</dbReference>
<keyword evidence="9" id="KW-0862">Zinc</keyword>
<sequence length="1220" mass="132035">MPSCGSCCPGTAFIDPIGPCCVLEPHRFHRWLLAAGSSNEDQPEDEAELRRLLADSSLAVQLKPASAELRRMQSYSRWKVSMQLNHLLSWFNPDSSGAKRVVLIRQLEPLPPRLSAALRDAMPYLRAYFPCLDLQLQPECGFLAARDDVVRRVGVCHTDLYPGPDMLGPGQNGAFILGQSSAMHKAAVVIGGAGGNPLTSADWRVRKVLSHELGHLLGLDHCCCFACNMNGSESMAAALTQPLELCPLCLAKVCRLFSGCLLTPAAWAESVLTCLCPDVHPEGSQLKQSVQASVERLKIYSKLDGFHPVSRISQFALPEAPSMLRRLLSGQARGRGRVTVYEVGPRDGLQNEKQPVPLAAKIRLVDLLSASGLTKIEAGSFVSGKWVPQMASSDAVLGGISKKPGVVYAALTPNLRGFEAALAAGADEVAVFGAASEAFSRRNVNCDVEESLRRFKPVAEAALKAKVPLRGYVSCVLGCPYQGKVSHSAVTSVAHRLLELGCYEVSLGDTIGVGTPDTMSRLLESLLNSGLRPTHLAAHCHNTNGQALANISAALRFELRTIDASVAGLGGCPYAGPGASGNVATEAVVAMLHSNGYETGIDATKLGEAGDFIRGPAPLDLSKFDTSLIRNFSIIAHVDHGKSTLSDRLLECTGAIQAGPQNQQVLDRLKIERDRGITIKAQTVALFYQSPSTGSTYLLNLVDTPGHVDFSHEVHRSVAASDGVVLLVDANDGVQAQTIANYFLAFTAELPIIPVINKIDLPNAKPDEVKKQLQSLFGIEPDQVIEVSAKKAINIDQLLEAIVHRIPPPSTADQADHRSSSFKGLIVDSWFEPYKGAVCLVAAKSGLLKPGEEFRSLHQPKIAHTVKEVGVFRPEPQPIDSLSCGLVGYLISSMRSTREALVGDTVVGGAVRPAQPMVFCGLFPVSQEDIDSLEASLSKLTLNDASVSVAPDSNPALGRGWRLGFLGLLHMDVFRQRLEEEYNADVILTAPSIPYRVQLHSGSIVDVTSPSVMPPDSEVAEHFEPLCRATVITPAKYLDAVAQLMLERRGSILSQSYIDSDRILLEARLPLSEIVIDLVDVLKTRSSGYASFHYEEAGWQSCQLVKLVPHLNDRPVDELTLMIPADRARQRAVVMATKLAEELPRQQFLIKVQIKAGNNKVVASSQIKPFRKDVVQKIKSGTDRTRRQKLLAAQREGKRRLRMVGNVEIPRDAFIKVLKS</sequence>
<dbReference type="GO" id="GO:0008237">
    <property type="term" value="F:metallopeptidase activity"/>
    <property type="evidence" value="ECO:0007669"/>
    <property type="project" value="UniProtKB-KW"/>
</dbReference>
<dbReference type="Gene3D" id="3.30.70.2570">
    <property type="entry name" value="Elongation factor 4, C-terminal domain"/>
    <property type="match status" value="1"/>
</dbReference>
<dbReference type="FunFam" id="2.40.30.10:FF:000015">
    <property type="entry name" value="Translation factor GUF1, mitochondrial"/>
    <property type="match status" value="1"/>
</dbReference>
<dbReference type="CDD" id="cd03709">
    <property type="entry name" value="lepA_C"/>
    <property type="match status" value="1"/>
</dbReference>
<dbReference type="NCBIfam" id="NF004283">
    <property type="entry name" value="PRK05692.1"/>
    <property type="match status" value="1"/>
</dbReference>
<dbReference type="GO" id="GO:0045727">
    <property type="term" value="P:positive regulation of translation"/>
    <property type="evidence" value="ECO:0007669"/>
    <property type="project" value="UniProtKB-UniRule"/>
</dbReference>
<dbReference type="InterPro" id="IPR013785">
    <property type="entry name" value="Aldolase_TIM"/>
</dbReference>
<evidence type="ECO:0000256" key="14">
    <source>
        <dbReference type="ARBA" id="ARBA00023239"/>
    </source>
</evidence>
<dbReference type="Pfam" id="PF00682">
    <property type="entry name" value="HMGL-like"/>
    <property type="match status" value="1"/>
</dbReference>
<evidence type="ECO:0000256" key="11">
    <source>
        <dbReference type="ARBA" id="ARBA00023128"/>
    </source>
</evidence>
<dbReference type="CDD" id="cd16260">
    <property type="entry name" value="EF4_III"/>
    <property type="match status" value="1"/>
</dbReference>
<comment type="similarity">
    <text evidence="16">Belongs to the GTP-binding elongation factor family. LepA subfamily.</text>
</comment>
<dbReference type="GO" id="GO:0005759">
    <property type="term" value="C:mitochondrial matrix"/>
    <property type="evidence" value="ECO:0007669"/>
    <property type="project" value="UniProtKB-UniRule"/>
</dbReference>
<dbReference type="FunFam" id="3.40.50.300:FF:000078">
    <property type="entry name" value="Elongation factor 4"/>
    <property type="match status" value="1"/>
</dbReference>
<dbReference type="GO" id="GO:0046872">
    <property type="term" value="F:metal ion binding"/>
    <property type="evidence" value="ECO:0007669"/>
    <property type="project" value="UniProtKB-KW"/>
</dbReference>
<dbReference type="InterPro" id="IPR000138">
    <property type="entry name" value="HMG_CoA_lyase_AS"/>
</dbReference>
<dbReference type="SUPFAM" id="SSF52540">
    <property type="entry name" value="P-loop containing nucleoside triphosphate hydrolases"/>
    <property type="match status" value="1"/>
</dbReference>
<evidence type="ECO:0000259" key="17">
    <source>
        <dbReference type="PROSITE" id="PS50991"/>
    </source>
</evidence>
<dbReference type="CDD" id="cd01890">
    <property type="entry name" value="LepA"/>
    <property type="match status" value="1"/>
</dbReference>
<accession>A0A1I8I786</accession>
<dbReference type="InterPro" id="IPR024079">
    <property type="entry name" value="MetalloPept_cat_dom_sf"/>
</dbReference>
<dbReference type="InterPro" id="IPR000795">
    <property type="entry name" value="T_Tr_GTP-bd_dom"/>
</dbReference>
<dbReference type="GO" id="GO:0003924">
    <property type="term" value="F:GTPase activity"/>
    <property type="evidence" value="ECO:0007669"/>
    <property type="project" value="UniProtKB-UniRule"/>
</dbReference>
<dbReference type="SUPFAM" id="SSF51569">
    <property type="entry name" value="Aldolase"/>
    <property type="match status" value="1"/>
</dbReference>
<dbReference type="Proteomes" id="UP000095280">
    <property type="component" value="Unplaced"/>
</dbReference>
<dbReference type="InterPro" id="IPR000891">
    <property type="entry name" value="PYR_CT"/>
</dbReference>
<comment type="catalytic activity">
    <reaction evidence="16">
        <text>GTP + H2O = GDP + phosphate + H(+)</text>
        <dbReference type="Rhea" id="RHEA:19669"/>
        <dbReference type="ChEBI" id="CHEBI:15377"/>
        <dbReference type="ChEBI" id="CHEBI:15378"/>
        <dbReference type="ChEBI" id="CHEBI:37565"/>
        <dbReference type="ChEBI" id="CHEBI:43474"/>
        <dbReference type="ChEBI" id="CHEBI:58189"/>
        <dbReference type="EC" id="3.6.5.n1"/>
    </reaction>
</comment>
<dbReference type="Pfam" id="PF06421">
    <property type="entry name" value="LepA_C"/>
    <property type="match status" value="1"/>
</dbReference>
<keyword evidence="5" id="KW-0479">Metal-binding</keyword>
<keyword evidence="8 16" id="KW-0378">Hydrolase</keyword>
<evidence type="ECO:0000256" key="3">
    <source>
        <dbReference type="ARBA" id="ARBA00005454"/>
    </source>
</evidence>